<dbReference type="EMBL" id="HG994584">
    <property type="protein sequence ID" value="CAF2952150.1"/>
    <property type="molecule type" value="Genomic_DNA"/>
</dbReference>
<dbReference type="AlphaFoldDB" id="A0A7R8CWG2"/>
<sequence length="206" mass="24220">MAIDVFNFWTTSCTCRACFSLCWSIRPSILSSDFNLFDYVAYKEQGIMLLPMVLALDVFVKKNRFKKRSRDWSSESQLFFSGLKVCPRNAKIYYNIAKRESERSHPDMNTVIRFYKESLHLWPNYGHAMNNLDEMKEFIEAEDICLKALRFFPESPDLKFHLANIYGVLYHLAGQLELAYNRYKMVLEMDPSNKSAKRNLAKLEGY</sequence>
<dbReference type="InterPro" id="IPR019734">
    <property type="entry name" value="TPR_rpt"/>
</dbReference>
<keyword evidence="2" id="KW-0802">TPR repeat</keyword>
<dbReference type="OrthoDB" id="19588at2759"/>
<evidence type="ECO:0000313" key="4">
    <source>
        <dbReference type="Proteomes" id="UP000675881"/>
    </source>
</evidence>
<dbReference type="EC" id="2.4.1.-" evidence="3"/>
<dbReference type="GO" id="GO:0000030">
    <property type="term" value="F:mannosyltransferase activity"/>
    <property type="evidence" value="ECO:0007669"/>
    <property type="project" value="TreeGrafter"/>
</dbReference>
<evidence type="ECO:0000313" key="3">
    <source>
        <dbReference type="EMBL" id="CAF2952150.1"/>
    </source>
</evidence>
<dbReference type="PROSITE" id="PS50005">
    <property type="entry name" value="TPR"/>
    <property type="match status" value="1"/>
</dbReference>
<organism evidence="3 4">
    <name type="scientific">Lepeophtheirus salmonis</name>
    <name type="common">Salmon louse</name>
    <name type="synonym">Caligus salmonis</name>
    <dbReference type="NCBI Taxonomy" id="72036"/>
    <lineage>
        <taxon>Eukaryota</taxon>
        <taxon>Metazoa</taxon>
        <taxon>Ecdysozoa</taxon>
        <taxon>Arthropoda</taxon>
        <taxon>Crustacea</taxon>
        <taxon>Multicrustacea</taxon>
        <taxon>Hexanauplia</taxon>
        <taxon>Copepoda</taxon>
        <taxon>Siphonostomatoida</taxon>
        <taxon>Caligidae</taxon>
        <taxon>Lepeophtheirus</taxon>
    </lineage>
</organism>
<keyword evidence="1" id="KW-0677">Repeat</keyword>
<dbReference type="GO" id="GO:0005783">
    <property type="term" value="C:endoplasmic reticulum"/>
    <property type="evidence" value="ECO:0007669"/>
    <property type="project" value="TreeGrafter"/>
</dbReference>
<dbReference type="GO" id="GO:0030968">
    <property type="term" value="P:endoplasmic reticulum unfolded protein response"/>
    <property type="evidence" value="ECO:0007669"/>
    <property type="project" value="TreeGrafter"/>
</dbReference>
<keyword evidence="4" id="KW-1185">Reference proteome</keyword>
<keyword evidence="3" id="KW-0808">Transferase</keyword>
<dbReference type="InterPro" id="IPR011990">
    <property type="entry name" value="TPR-like_helical_dom_sf"/>
</dbReference>
<proteinExistence type="predicted"/>
<dbReference type="Proteomes" id="UP000675881">
    <property type="component" value="Chromosome 5"/>
</dbReference>
<dbReference type="GO" id="GO:0035269">
    <property type="term" value="P:protein O-linked glycosylation via mannose"/>
    <property type="evidence" value="ECO:0007669"/>
    <property type="project" value="TreeGrafter"/>
</dbReference>
<dbReference type="SUPFAM" id="SSF48452">
    <property type="entry name" value="TPR-like"/>
    <property type="match status" value="1"/>
</dbReference>
<protein>
    <submittedName>
        <fullName evidence="3">TMTC</fullName>
        <ecNumber evidence="3">2.4.1.-</ecNumber>
    </submittedName>
</protein>
<accession>A0A7R8CWG2</accession>
<reference evidence="3" key="1">
    <citation type="submission" date="2021-02" db="EMBL/GenBank/DDBJ databases">
        <authorList>
            <person name="Bekaert M."/>
        </authorList>
    </citation>
    <scope>NUCLEOTIDE SEQUENCE</scope>
    <source>
        <strain evidence="3">IoA-00</strain>
    </source>
</reference>
<name>A0A7R8CWG2_LEPSM</name>
<dbReference type="Gene3D" id="1.25.40.10">
    <property type="entry name" value="Tetratricopeptide repeat domain"/>
    <property type="match status" value="1"/>
</dbReference>
<dbReference type="InterPro" id="IPR052346">
    <property type="entry name" value="O-mannosyl-transferase_TMTC"/>
</dbReference>
<evidence type="ECO:0000256" key="1">
    <source>
        <dbReference type="ARBA" id="ARBA00022737"/>
    </source>
</evidence>
<dbReference type="PANTHER" id="PTHR44227">
    <property type="match status" value="1"/>
</dbReference>
<evidence type="ECO:0000256" key="2">
    <source>
        <dbReference type="ARBA" id="ARBA00022803"/>
    </source>
</evidence>
<gene>
    <name evidence="3" type="ORF">LSAA_10436</name>
</gene>
<dbReference type="PANTHER" id="PTHR44227:SF3">
    <property type="entry name" value="PROTEIN O-MANNOSYL-TRANSFERASE TMTC4"/>
    <property type="match status" value="1"/>
</dbReference>
<keyword evidence="3" id="KW-0328">Glycosyltransferase</keyword>